<dbReference type="InterPro" id="IPR005621">
    <property type="entry name" value="SeqA"/>
</dbReference>
<evidence type="ECO:0000256" key="1">
    <source>
        <dbReference type="ARBA" id="ARBA00022490"/>
    </source>
</evidence>
<protein>
    <recommendedName>
        <fullName evidence="4 5">Negative modulator of initiation of replication</fullName>
    </recommendedName>
</protein>
<dbReference type="InterPro" id="IPR033761">
    <property type="entry name" value="SeqA_N"/>
</dbReference>
<comment type="similarity">
    <text evidence="4 5">Belongs to the SeqA family.</text>
</comment>
<proteinExistence type="inferred from homology"/>
<evidence type="ECO:0000256" key="3">
    <source>
        <dbReference type="ARBA" id="ARBA00023125"/>
    </source>
</evidence>
<gene>
    <name evidence="4 8" type="primary">seqA</name>
    <name evidence="8" type="ORF">ARTV_0011</name>
</gene>
<dbReference type="NCBIfam" id="NF008389">
    <property type="entry name" value="PRK11187.1"/>
    <property type="match status" value="1"/>
</dbReference>
<dbReference type="Pfam" id="PF17206">
    <property type="entry name" value="SeqA_N"/>
    <property type="match status" value="1"/>
</dbReference>
<feature type="region of interest" description="Interaction with DNA" evidence="4">
    <location>
        <begin position="114"/>
        <end position="118"/>
    </location>
</feature>
<feature type="domain" description="Replication modulator SeqA C-terminal DNA-binding" evidence="6">
    <location>
        <begin position="69"/>
        <end position="177"/>
    </location>
</feature>
<evidence type="ECO:0000256" key="4">
    <source>
        <dbReference type="HAMAP-Rule" id="MF_00908"/>
    </source>
</evidence>
<dbReference type="InterPro" id="IPR036835">
    <property type="entry name" value="SeqA_DNA-bd_C_sf"/>
</dbReference>
<evidence type="ECO:0000313" key="8">
    <source>
        <dbReference type="EMBL" id="SSW94496.1"/>
    </source>
</evidence>
<comment type="subcellular location">
    <subcellularLocation>
        <location evidence="4 5">Cytoplasm</location>
    </subcellularLocation>
</comment>
<dbReference type="GO" id="GO:0032297">
    <property type="term" value="P:negative regulation of DNA-templated DNA replication initiation"/>
    <property type="evidence" value="ECO:0007669"/>
    <property type="project" value="UniProtKB-UniRule"/>
</dbReference>
<keyword evidence="3 4" id="KW-0238">DNA-binding</keyword>
<feature type="domain" description="Negative modulator of initiation of replication SeqA N-terminal" evidence="7">
    <location>
        <begin position="1"/>
        <end position="35"/>
    </location>
</feature>
<organism evidence="8">
    <name type="scientific">Arsenophonus endosymbiont of Trialeurodes vaporariorum</name>
    <dbReference type="NCBI Taxonomy" id="235567"/>
    <lineage>
        <taxon>Bacteria</taxon>
        <taxon>Pseudomonadati</taxon>
        <taxon>Pseudomonadota</taxon>
        <taxon>Gammaproteobacteria</taxon>
        <taxon>Enterobacterales</taxon>
        <taxon>Morganellaceae</taxon>
        <taxon>Arsenophonus</taxon>
    </lineage>
</organism>
<evidence type="ECO:0000259" key="7">
    <source>
        <dbReference type="Pfam" id="PF17206"/>
    </source>
</evidence>
<comment type="function">
    <text evidence="4 5">Negative regulator of replication initiation, which contributes to regulation of DNA replication and ensures that replication initiation occurs exactly once per chromosome per cell cycle. Binds to pairs of hemimethylated GATC sequences in the oriC region, thus preventing assembly of replication proteins and re-initiation at newly replicated origins. Repression is relieved when the region becomes fully methylated.</text>
</comment>
<keyword evidence="1 4" id="KW-0963">Cytoplasm</keyword>
<keyword evidence="2 4" id="KW-0236">DNA replication inhibitor</keyword>
<reference evidence="8" key="1">
    <citation type="submission" date="2018-04" db="EMBL/GenBank/DDBJ databases">
        <authorList>
            <person name="Go L.Y."/>
            <person name="Mitchell J.A."/>
        </authorList>
    </citation>
    <scope>NUCLEOTIDE SEQUENCE</scope>
    <source>
        <strain evidence="8">ARTV</strain>
    </source>
</reference>
<dbReference type="InterPro" id="IPR010985">
    <property type="entry name" value="Ribbon_hlx_hlx"/>
</dbReference>
<comment type="subunit">
    <text evidence="4">Homodimer. Polymerizes to form helical filaments.</text>
</comment>
<dbReference type="AlphaFoldDB" id="A0A3B0MJD4"/>
<evidence type="ECO:0000256" key="2">
    <source>
        <dbReference type="ARBA" id="ARBA00022880"/>
    </source>
</evidence>
<dbReference type="EMBL" id="UFQR01000001">
    <property type="protein sequence ID" value="SSW94496.1"/>
    <property type="molecule type" value="Genomic_DNA"/>
</dbReference>
<dbReference type="Pfam" id="PF03925">
    <property type="entry name" value="SeqA"/>
    <property type="match status" value="1"/>
</dbReference>
<dbReference type="GO" id="GO:0006355">
    <property type="term" value="P:regulation of DNA-templated transcription"/>
    <property type="evidence" value="ECO:0007669"/>
    <property type="project" value="InterPro"/>
</dbReference>
<dbReference type="InterPro" id="IPR013321">
    <property type="entry name" value="Arc_rbn_hlx_hlx"/>
</dbReference>
<dbReference type="SUPFAM" id="SSF82808">
    <property type="entry name" value="Replication modulator SeqA, C-terminal DNA-binding domain"/>
    <property type="match status" value="1"/>
</dbReference>
<evidence type="ECO:0000256" key="5">
    <source>
        <dbReference type="PIRNR" id="PIRNR019401"/>
    </source>
</evidence>
<comment type="caution">
    <text evidence="4">Lacks conserved residue(s) required for the propagation of feature annotation.</text>
</comment>
<dbReference type="SUPFAM" id="SSF47598">
    <property type="entry name" value="Ribbon-helix-helix"/>
    <property type="match status" value="1"/>
</dbReference>
<dbReference type="HAMAP" id="MF_00908">
    <property type="entry name" value="SeqA"/>
    <property type="match status" value="1"/>
</dbReference>
<dbReference type="GO" id="GO:0043565">
    <property type="term" value="F:sequence-specific DNA binding"/>
    <property type="evidence" value="ECO:0007669"/>
    <property type="project" value="UniProtKB-ARBA"/>
</dbReference>
<accession>A0A3B0MJD4</accession>
<dbReference type="Gene3D" id="1.20.1380.10">
    <property type="entry name" value="Replication modulator SeqA, C-terminal DNA-binding domain"/>
    <property type="match status" value="1"/>
</dbReference>
<sequence length="179" mass="20278">MKTIEVDEELYRYIASHTQHIGENASVILRRLLGLDVSQSHIPLSVTVSNITAGVKKDKAVFSHDTARVIHDLLLSNNYATKSKAIDRFMLILSTLYNLNKQAFVAATESTHGRTRIYFANDKQTLLASGKQTKPRLIPDTSFWVITNTNTNRKRNMIEQIMQDMKFPVELVEKVCGTI</sequence>
<dbReference type="GO" id="GO:0005737">
    <property type="term" value="C:cytoplasm"/>
    <property type="evidence" value="ECO:0007669"/>
    <property type="project" value="UniProtKB-SubCell"/>
</dbReference>
<dbReference type="PIRSF" id="PIRSF019401">
    <property type="entry name" value="SeqA"/>
    <property type="match status" value="1"/>
</dbReference>
<name>A0A3B0MJD4_9GAMM</name>
<dbReference type="Gene3D" id="1.10.1220.10">
    <property type="entry name" value="Met repressor-like"/>
    <property type="match status" value="1"/>
</dbReference>
<dbReference type="InterPro" id="IPR026577">
    <property type="entry name" value="SeqA_DNA-bd_C"/>
</dbReference>
<evidence type="ECO:0000259" key="6">
    <source>
        <dbReference type="Pfam" id="PF03925"/>
    </source>
</evidence>